<dbReference type="AlphaFoldDB" id="A0A078BBT6"/>
<comment type="function">
    <text evidence="1">Conjugation of reduced glutathione to a wide number of exogenous and endogenous hydrophobic electrophiles.</text>
</comment>
<dbReference type="SUPFAM" id="SSF47616">
    <property type="entry name" value="GST C-terminal domain-like"/>
    <property type="match status" value="1"/>
</dbReference>
<keyword evidence="4 8" id="KW-0808">Transferase</keyword>
<keyword evidence="9" id="KW-1185">Reference proteome</keyword>
<evidence type="ECO:0000313" key="9">
    <source>
        <dbReference type="Proteomes" id="UP000039865"/>
    </source>
</evidence>
<evidence type="ECO:0000256" key="3">
    <source>
        <dbReference type="ARBA" id="ARBA00012452"/>
    </source>
</evidence>
<dbReference type="InParanoid" id="A0A078BBT6"/>
<evidence type="ECO:0000256" key="4">
    <source>
        <dbReference type="ARBA" id="ARBA00022679"/>
    </source>
</evidence>
<dbReference type="Proteomes" id="UP000039865">
    <property type="component" value="Unassembled WGS sequence"/>
</dbReference>
<dbReference type="OMA" id="MAPTFAY"/>
<dbReference type="Gene3D" id="1.20.1050.10">
    <property type="match status" value="1"/>
</dbReference>
<dbReference type="SUPFAM" id="SSF52833">
    <property type="entry name" value="Thioredoxin-like"/>
    <property type="match status" value="1"/>
</dbReference>
<dbReference type="Gene3D" id="3.40.30.10">
    <property type="entry name" value="Glutaredoxin"/>
    <property type="match status" value="1"/>
</dbReference>
<comment type="similarity">
    <text evidence="2">Belongs to the GST superfamily. Mu family.</text>
</comment>
<dbReference type="InterPro" id="IPR036282">
    <property type="entry name" value="Glutathione-S-Trfase_C_sf"/>
</dbReference>
<dbReference type="SFLD" id="SFLDS00019">
    <property type="entry name" value="Glutathione_Transferase_(cytos"/>
    <property type="match status" value="1"/>
</dbReference>
<dbReference type="GO" id="GO:0006749">
    <property type="term" value="P:glutathione metabolic process"/>
    <property type="evidence" value="ECO:0007669"/>
    <property type="project" value="TreeGrafter"/>
</dbReference>
<dbReference type="InterPro" id="IPR004045">
    <property type="entry name" value="Glutathione_S-Trfase_N"/>
</dbReference>
<dbReference type="EC" id="2.5.1.18" evidence="3"/>
<evidence type="ECO:0000256" key="1">
    <source>
        <dbReference type="ARBA" id="ARBA00003701"/>
    </source>
</evidence>
<protein>
    <recommendedName>
        <fullName evidence="3">glutathione transferase</fullName>
        <ecNumber evidence="3">2.5.1.18</ecNumber>
    </recommendedName>
</protein>
<dbReference type="InterPro" id="IPR040079">
    <property type="entry name" value="Glutathione_S-Trfase"/>
</dbReference>
<reference evidence="8 9" key="1">
    <citation type="submission" date="2014-06" db="EMBL/GenBank/DDBJ databases">
        <authorList>
            <person name="Swart Estienne"/>
        </authorList>
    </citation>
    <scope>NUCLEOTIDE SEQUENCE [LARGE SCALE GENOMIC DNA]</scope>
    <source>
        <strain evidence="8 9">130c</strain>
    </source>
</reference>
<comment type="catalytic activity">
    <reaction evidence="5">
        <text>RX + glutathione = an S-substituted glutathione + a halide anion + H(+)</text>
        <dbReference type="Rhea" id="RHEA:16437"/>
        <dbReference type="ChEBI" id="CHEBI:15378"/>
        <dbReference type="ChEBI" id="CHEBI:16042"/>
        <dbReference type="ChEBI" id="CHEBI:17792"/>
        <dbReference type="ChEBI" id="CHEBI:57925"/>
        <dbReference type="ChEBI" id="CHEBI:90779"/>
        <dbReference type="EC" id="2.5.1.18"/>
    </reaction>
</comment>
<name>A0A078BBT6_STYLE</name>
<feature type="domain" description="GST N-terminal" evidence="6">
    <location>
        <begin position="5"/>
        <end position="92"/>
    </location>
</feature>
<dbReference type="OrthoDB" id="410118at2759"/>
<feature type="domain" description="GST C-terminal" evidence="7">
    <location>
        <begin position="96"/>
        <end position="211"/>
    </location>
</feature>
<dbReference type="EMBL" id="CCKQ01019649">
    <property type="protein sequence ID" value="CDW91671.1"/>
    <property type="molecule type" value="Genomic_DNA"/>
</dbReference>
<proteinExistence type="inferred from homology"/>
<evidence type="ECO:0000313" key="8">
    <source>
        <dbReference type="EMBL" id="CDW91671.1"/>
    </source>
</evidence>
<gene>
    <name evidence="8" type="primary">Contig5765.g6175</name>
    <name evidence="8" type="ORF">STYLEM_20830</name>
</gene>
<dbReference type="CDD" id="cd03075">
    <property type="entry name" value="GST_N_Mu"/>
    <property type="match status" value="1"/>
</dbReference>
<dbReference type="PANTHER" id="PTHR11571">
    <property type="entry name" value="GLUTATHIONE S-TRANSFERASE"/>
    <property type="match status" value="1"/>
</dbReference>
<dbReference type="PANTHER" id="PTHR11571:SF222">
    <property type="entry name" value="GLUTATHIONE TRANSFERASE"/>
    <property type="match status" value="1"/>
</dbReference>
<dbReference type="PROSITE" id="PS50405">
    <property type="entry name" value="GST_CTER"/>
    <property type="match status" value="1"/>
</dbReference>
<evidence type="ECO:0000256" key="5">
    <source>
        <dbReference type="ARBA" id="ARBA00047960"/>
    </source>
</evidence>
<organism evidence="8 9">
    <name type="scientific">Stylonychia lemnae</name>
    <name type="common">Ciliate</name>
    <dbReference type="NCBI Taxonomy" id="5949"/>
    <lineage>
        <taxon>Eukaryota</taxon>
        <taxon>Sar</taxon>
        <taxon>Alveolata</taxon>
        <taxon>Ciliophora</taxon>
        <taxon>Intramacronucleata</taxon>
        <taxon>Spirotrichea</taxon>
        <taxon>Stichotrichia</taxon>
        <taxon>Sporadotrichida</taxon>
        <taxon>Oxytrichidae</taxon>
        <taxon>Stylonychinae</taxon>
        <taxon>Stylonychia</taxon>
    </lineage>
</organism>
<dbReference type="InterPro" id="IPR010987">
    <property type="entry name" value="Glutathione-S-Trfase_C-like"/>
</dbReference>
<dbReference type="PROSITE" id="PS50404">
    <property type="entry name" value="GST_NTER"/>
    <property type="match status" value="1"/>
</dbReference>
<dbReference type="InterPro" id="IPR036249">
    <property type="entry name" value="Thioredoxin-like_sf"/>
</dbReference>
<evidence type="ECO:0000256" key="2">
    <source>
        <dbReference type="ARBA" id="ARBA00005861"/>
    </source>
</evidence>
<dbReference type="Pfam" id="PF14497">
    <property type="entry name" value="GST_C_3"/>
    <property type="match status" value="1"/>
</dbReference>
<dbReference type="InterPro" id="IPR050213">
    <property type="entry name" value="GST_superfamily"/>
</dbReference>
<dbReference type="GO" id="GO:0004364">
    <property type="term" value="F:glutathione transferase activity"/>
    <property type="evidence" value="ECO:0007669"/>
    <property type="project" value="UniProtKB-EC"/>
</dbReference>
<evidence type="ECO:0000259" key="7">
    <source>
        <dbReference type="PROSITE" id="PS50405"/>
    </source>
</evidence>
<accession>A0A078BBT6</accession>
<evidence type="ECO:0000259" key="6">
    <source>
        <dbReference type="PROSITE" id="PS50404"/>
    </source>
</evidence>
<sequence>MVDSSKPTLGYWKIRGLASQVRHVFNYCKVDFNDVQYEQGDAPEYSRDCWMSVKESIGLEFPNLPYLVDGDVKITESQAILRYVVNKYGPHLNGKTPEEQAQVDQLYLILVDIKAFASGNCYSTGDKELITKNSIDKLAAVDRHLKGKKYCVGDYITFVDFQIIETMDLLNFCSDNRVFETYPDLKALYERICDVPEIKEYMSSDRFVSRPHNNKVAKLNN</sequence>
<dbReference type="InterPro" id="IPR004046">
    <property type="entry name" value="GST_C"/>
</dbReference>
<dbReference type="Pfam" id="PF02798">
    <property type="entry name" value="GST_N"/>
    <property type="match status" value="1"/>
</dbReference>